<evidence type="ECO:0000256" key="5">
    <source>
        <dbReference type="ARBA" id="ARBA00022643"/>
    </source>
</evidence>
<dbReference type="NCBIfam" id="NF004160">
    <property type="entry name" value="PRK05627.1-3"/>
    <property type="match status" value="1"/>
</dbReference>
<comment type="catalytic activity">
    <reaction evidence="14 15">
        <text>FMN + ATP + H(+) = FAD + diphosphate</text>
        <dbReference type="Rhea" id="RHEA:17237"/>
        <dbReference type="ChEBI" id="CHEBI:15378"/>
        <dbReference type="ChEBI" id="CHEBI:30616"/>
        <dbReference type="ChEBI" id="CHEBI:33019"/>
        <dbReference type="ChEBI" id="CHEBI:57692"/>
        <dbReference type="ChEBI" id="CHEBI:58210"/>
        <dbReference type="EC" id="2.7.7.2"/>
    </reaction>
</comment>
<dbReference type="EC" id="2.7.7.2" evidence="15"/>
<dbReference type="Gene3D" id="2.40.30.30">
    <property type="entry name" value="Riboflavin kinase-like"/>
    <property type="match status" value="1"/>
</dbReference>
<keyword evidence="6 15" id="KW-0808">Transferase</keyword>
<dbReference type="GO" id="GO:0009231">
    <property type="term" value="P:riboflavin biosynthetic process"/>
    <property type="evidence" value="ECO:0007669"/>
    <property type="project" value="InterPro"/>
</dbReference>
<dbReference type="Gene3D" id="3.40.50.620">
    <property type="entry name" value="HUPs"/>
    <property type="match status" value="1"/>
</dbReference>
<dbReference type="GO" id="GO:0003919">
    <property type="term" value="F:FMN adenylyltransferase activity"/>
    <property type="evidence" value="ECO:0007669"/>
    <property type="project" value="UniProtKB-UniRule"/>
</dbReference>
<keyword evidence="9 15" id="KW-0418">Kinase</keyword>
<dbReference type="SMART" id="SM00904">
    <property type="entry name" value="Flavokinase"/>
    <property type="match status" value="1"/>
</dbReference>
<evidence type="ECO:0000256" key="2">
    <source>
        <dbReference type="ARBA" id="ARBA00004726"/>
    </source>
</evidence>
<proteinExistence type="inferred from homology"/>
<dbReference type="Pfam" id="PF06574">
    <property type="entry name" value="FAD_syn"/>
    <property type="match status" value="1"/>
</dbReference>
<dbReference type="NCBIfam" id="TIGR00125">
    <property type="entry name" value="cyt_tran_rel"/>
    <property type="match status" value="1"/>
</dbReference>
<evidence type="ECO:0000256" key="4">
    <source>
        <dbReference type="ARBA" id="ARBA00022630"/>
    </source>
</evidence>
<dbReference type="GO" id="GO:0009398">
    <property type="term" value="P:FMN biosynthetic process"/>
    <property type="evidence" value="ECO:0007669"/>
    <property type="project" value="UniProtKB-UniRule"/>
</dbReference>
<evidence type="ECO:0000256" key="10">
    <source>
        <dbReference type="ARBA" id="ARBA00022827"/>
    </source>
</evidence>
<dbReference type="Proteomes" id="UP000202440">
    <property type="component" value="Chromosome"/>
</dbReference>
<evidence type="ECO:0000256" key="13">
    <source>
        <dbReference type="ARBA" id="ARBA00047880"/>
    </source>
</evidence>
<dbReference type="KEGG" id="bsan:CHH28_09565"/>
<comment type="function">
    <text evidence="1">Catalyzes the phosphorylation of riboflavin to FMN followed by the adenylation of FMN to FAD.</text>
</comment>
<evidence type="ECO:0000256" key="6">
    <source>
        <dbReference type="ARBA" id="ARBA00022679"/>
    </source>
</evidence>
<comment type="catalytic activity">
    <reaction evidence="13 15">
        <text>riboflavin + ATP = FMN + ADP + H(+)</text>
        <dbReference type="Rhea" id="RHEA:14357"/>
        <dbReference type="ChEBI" id="CHEBI:15378"/>
        <dbReference type="ChEBI" id="CHEBI:30616"/>
        <dbReference type="ChEBI" id="CHEBI:57986"/>
        <dbReference type="ChEBI" id="CHEBI:58210"/>
        <dbReference type="ChEBI" id="CHEBI:456216"/>
        <dbReference type="EC" id="2.7.1.26"/>
    </reaction>
</comment>
<dbReference type="SUPFAM" id="SSF52374">
    <property type="entry name" value="Nucleotidylyl transferase"/>
    <property type="match status" value="1"/>
</dbReference>
<evidence type="ECO:0000256" key="3">
    <source>
        <dbReference type="ARBA" id="ARBA00005201"/>
    </source>
</evidence>
<evidence type="ECO:0000256" key="9">
    <source>
        <dbReference type="ARBA" id="ARBA00022777"/>
    </source>
</evidence>
<dbReference type="CDD" id="cd02064">
    <property type="entry name" value="FAD_synthetase_N"/>
    <property type="match status" value="1"/>
</dbReference>
<dbReference type="InterPro" id="IPR015865">
    <property type="entry name" value="Riboflavin_kinase_bac/euk"/>
</dbReference>
<evidence type="ECO:0000256" key="7">
    <source>
        <dbReference type="ARBA" id="ARBA00022695"/>
    </source>
</evidence>
<dbReference type="GO" id="GO:0008531">
    <property type="term" value="F:riboflavin kinase activity"/>
    <property type="evidence" value="ECO:0007669"/>
    <property type="project" value="UniProtKB-UniRule"/>
</dbReference>
<dbReference type="NCBIfam" id="NF004159">
    <property type="entry name" value="PRK05627.1-2"/>
    <property type="match status" value="1"/>
</dbReference>
<dbReference type="EMBL" id="CP022530">
    <property type="protein sequence ID" value="ASP38913.1"/>
    <property type="molecule type" value="Genomic_DNA"/>
</dbReference>
<dbReference type="FunFam" id="3.40.50.620:FF:000021">
    <property type="entry name" value="Riboflavin biosynthesis protein"/>
    <property type="match status" value="1"/>
</dbReference>
<feature type="domain" description="Riboflavin kinase" evidence="16">
    <location>
        <begin position="187"/>
        <end position="313"/>
    </location>
</feature>
<dbReference type="RefSeq" id="WP_094060099.1">
    <property type="nucleotide sequence ID" value="NZ_CP022530.1"/>
</dbReference>
<keyword evidence="12" id="KW-0511">Multifunctional enzyme</keyword>
<dbReference type="Pfam" id="PF01687">
    <property type="entry name" value="Flavokinase"/>
    <property type="match status" value="1"/>
</dbReference>
<evidence type="ECO:0000256" key="1">
    <source>
        <dbReference type="ARBA" id="ARBA00002121"/>
    </source>
</evidence>
<dbReference type="InterPro" id="IPR023465">
    <property type="entry name" value="Riboflavin_kinase_dom_sf"/>
</dbReference>
<reference evidence="17 18" key="1">
    <citation type="submission" date="2017-07" db="EMBL/GenBank/DDBJ databases">
        <title>Annotated genome sequence of Bacterioplanes sanyensis isolated from Red Sea.</title>
        <authorList>
            <person name="Rehman Z.U."/>
        </authorList>
    </citation>
    <scope>NUCLEOTIDE SEQUENCE [LARGE SCALE GENOMIC DNA]</scope>
    <source>
        <strain evidence="17 18">NV9</strain>
    </source>
</reference>
<gene>
    <name evidence="17" type="primary">ribF</name>
    <name evidence="17" type="ORF">CHH28_09565</name>
</gene>
<dbReference type="PANTHER" id="PTHR22749">
    <property type="entry name" value="RIBOFLAVIN KINASE/FMN ADENYLYLTRANSFERASE"/>
    <property type="match status" value="1"/>
</dbReference>
<evidence type="ECO:0000256" key="12">
    <source>
        <dbReference type="ARBA" id="ARBA00023268"/>
    </source>
</evidence>
<dbReference type="PROSITE" id="PS51257">
    <property type="entry name" value="PROKAR_LIPOPROTEIN"/>
    <property type="match status" value="1"/>
</dbReference>
<dbReference type="NCBIfam" id="TIGR00083">
    <property type="entry name" value="ribF"/>
    <property type="match status" value="1"/>
</dbReference>
<evidence type="ECO:0000313" key="18">
    <source>
        <dbReference type="Proteomes" id="UP000202440"/>
    </source>
</evidence>
<keyword evidence="10 15" id="KW-0274">FAD</keyword>
<name>A0A222FL17_9GAMM</name>
<accession>A0A222FL17</accession>
<keyword evidence="8 15" id="KW-0547">Nucleotide-binding</keyword>
<dbReference type="UniPathway" id="UPA00276">
    <property type="reaction ID" value="UER00406"/>
</dbReference>
<comment type="pathway">
    <text evidence="2 15">Cofactor biosynthesis; FAD biosynthesis; FAD from FMN: step 1/1.</text>
</comment>
<evidence type="ECO:0000256" key="11">
    <source>
        <dbReference type="ARBA" id="ARBA00022840"/>
    </source>
</evidence>
<keyword evidence="7 15" id="KW-0548">Nucleotidyltransferase</keyword>
<dbReference type="InterPro" id="IPR004821">
    <property type="entry name" value="Cyt_trans-like"/>
</dbReference>
<comment type="similarity">
    <text evidence="15">Belongs to the ribF family.</text>
</comment>
<sequence>MRLVRGLYNLPSGFAGCVATIGNFDGVHLGHQELLRTLRQQGERHNLPTLVILFEPQPKEFFAPQQAPARLASLRDKLRDLTGTSQYPGVDYVLCLPFNQSLRSMSAQQFIQQILVDGLRLKHLIVGDDFRFGCDRSGDYRALQSAGEQFGFSVQDTPTLELEGERISSTRVRTELLTNNLARVGRLLGRPYRMSGRVGYGRQLGRTLGAPTANVLIARSKLPLNGVYAVQVRDDDTAEEYLGVANIGVKPTVTGEPEPSLEVHLFGYNDNLYGHHLTVAFMHKVREEKKFPDLDALKTAIEADFNAAKHYFAAMPGAFRGQRTTEFSFLTK</sequence>
<dbReference type="NCBIfam" id="NF004162">
    <property type="entry name" value="PRK05627.1-5"/>
    <property type="match status" value="1"/>
</dbReference>
<evidence type="ECO:0000256" key="14">
    <source>
        <dbReference type="ARBA" id="ARBA00049494"/>
    </source>
</evidence>
<dbReference type="SUPFAM" id="SSF82114">
    <property type="entry name" value="Riboflavin kinase-like"/>
    <property type="match status" value="1"/>
</dbReference>
<keyword evidence="4 15" id="KW-0285">Flavoprotein</keyword>
<dbReference type="EC" id="2.7.1.26" evidence="15"/>
<keyword evidence="11 15" id="KW-0067">ATP-binding</keyword>
<dbReference type="InterPro" id="IPR002606">
    <property type="entry name" value="Riboflavin_kinase_bac"/>
</dbReference>
<evidence type="ECO:0000313" key="17">
    <source>
        <dbReference type="EMBL" id="ASP38913.1"/>
    </source>
</evidence>
<dbReference type="InterPro" id="IPR015864">
    <property type="entry name" value="FAD_synthase"/>
</dbReference>
<dbReference type="PANTHER" id="PTHR22749:SF6">
    <property type="entry name" value="RIBOFLAVIN KINASE"/>
    <property type="match status" value="1"/>
</dbReference>
<keyword evidence="5 15" id="KW-0288">FMN</keyword>
<dbReference type="InterPro" id="IPR023468">
    <property type="entry name" value="Riboflavin_kinase"/>
</dbReference>
<organism evidence="17 18">
    <name type="scientific">Bacterioplanes sanyensis</name>
    <dbReference type="NCBI Taxonomy" id="1249553"/>
    <lineage>
        <taxon>Bacteria</taxon>
        <taxon>Pseudomonadati</taxon>
        <taxon>Pseudomonadota</taxon>
        <taxon>Gammaproteobacteria</taxon>
        <taxon>Oceanospirillales</taxon>
        <taxon>Oceanospirillaceae</taxon>
        <taxon>Bacterioplanes</taxon>
    </lineage>
</organism>
<evidence type="ECO:0000256" key="8">
    <source>
        <dbReference type="ARBA" id="ARBA00022741"/>
    </source>
</evidence>
<comment type="pathway">
    <text evidence="3 15">Cofactor biosynthesis; FMN biosynthesis; FMN from riboflavin (ATP route): step 1/1.</text>
</comment>
<dbReference type="AlphaFoldDB" id="A0A222FL17"/>
<dbReference type="PIRSF" id="PIRSF004491">
    <property type="entry name" value="FAD_Synth"/>
    <property type="match status" value="1"/>
</dbReference>
<keyword evidence="18" id="KW-1185">Reference proteome</keyword>
<evidence type="ECO:0000256" key="15">
    <source>
        <dbReference type="PIRNR" id="PIRNR004491"/>
    </source>
</evidence>
<evidence type="ECO:0000259" key="16">
    <source>
        <dbReference type="SMART" id="SM00904"/>
    </source>
</evidence>
<dbReference type="GO" id="GO:0005524">
    <property type="term" value="F:ATP binding"/>
    <property type="evidence" value="ECO:0007669"/>
    <property type="project" value="UniProtKB-UniRule"/>
</dbReference>
<dbReference type="InterPro" id="IPR014729">
    <property type="entry name" value="Rossmann-like_a/b/a_fold"/>
</dbReference>
<protein>
    <recommendedName>
        <fullName evidence="15">Riboflavin biosynthesis protein</fullName>
    </recommendedName>
    <domain>
        <recommendedName>
            <fullName evidence="15">Riboflavin kinase</fullName>
            <ecNumber evidence="15">2.7.1.26</ecNumber>
        </recommendedName>
        <alternativeName>
            <fullName evidence="15">Flavokinase</fullName>
        </alternativeName>
    </domain>
    <domain>
        <recommendedName>
            <fullName evidence="15">FMN adenylyltransferase</fullName>
            <ecNumber evidence="15">2.7.7.2</ecNumber>
        </recommendedName>
        <alternativeName>
            <fullName evidence="15">FAD pyrophosphorylase</fullName>
        </alternativeName>
        <alternativeName>
            <fullName evidence="15">FAD synthase</fullName>
        </alternativeName>
    </domain>
</protein>
<dbReference type="NCBIfam" id="NF004163">
    <property type="entry name" value="PRK05627.1-6"/>
    <property type="match status" value="1"/>
</dbReference>
<dbReference type="OrthoDB" id="9803667at2"/>
<dbReference type="UniPathway" id="UPA00277">
    <property type="reaction ID" value="UER00407"/>
</dbReference>
<dbReference type="GO" id="GO:0006747">
    <property type="term" value="P:FAD biosynthetic process"/>
    <property type="evidence" value="ECO:0007669"/>
    <property type="project" value="UniProtKB-UniRule"/>
</dbReference>